<proteinExistence type="predicted"/>
<dbReference type="Pfam" id="PF14863">
    <property type="entry name" value="Alkyl_sulf_dimr"/>
    <property type="match status" value="1"/>
</dbReference>
<dbReference type="InterPro" id="IPR036866">
    <property type="entry name" value="RibonucZ/Hydroxyglut_hydro"/>
</dbReference>
<evidence type="ECO:0000313" key="2">
    <source>
        <dbReference type="EMBL" id="CDN58406.1"/>
    </source>
</evidence>
<organism evidence="2 3">
    <name type="scientific">Neorhizobium galegae bv. officinalis bv. officinalis str. HAMBI 1141</name>
    <dbReference type="NCBI Taxonomy" id="1028801"/>
    <lineage>
        <taxon>Bacteria</taxon>
        <taxon>Pseudomonadati</taxon>
        <taxon>Pseudomonadota</taxon>
        <taxon>Alphaproteobacteria</taxon>
        <taxon>Hyphomicrobiales</taxon>
        <taxon>Rhizobiaceae</taxon>
        <taxon>Rhizobium/Agrobacterium group</taxon>
        <taxon>Neorhizobium</taxon>
    </lineage>
</organism>
<protein>
    <recommendedName>
        <fullName evidence="1">Alkyl sulfatase dimerisation domain-containing protein</fullName>
    </recommendedName>
</protein>
<dbReference type="InterPro" id="IPR029228">
    <property type="entry name" value="Alkyl_sulf_dimr"/>
</dbReference>
<evidence type="ECO:0000313" key="3">
    <source>
        <dbReference type="Proteomes" id="UP000028186"/>
    </source>
</evidence>
<name>A0A068TK02_NEOGA</name>
<gene>
    <name evidence="2" type="ORF">RG1141_PB00580</name>
</gene>
<feature type="domain" description="Alkyl sulfatase dimerisation" evidence="1">
    <location>
        <begin position="33"/>
        <end position="107"/>
    </location>
</feature>
<dbReference type="SUPFAM" id="SSF56281">
    <property type="entry name" value="Metallo-hydrolase/oxidoreductase"/>
    <property type="match status" value="1"/>
</dbReference>
<dbReference type="KEGG" id="ngl:RG1141_PB00580"/>
<keyword evidence="2" id="KW-0614">Plasmid</keyword>
<dbReference type="HOGENOM" id="CLU_2143189_0_0_5"/>
<sequence length="112" mass="12087">MVASLGPSVASMATMWSGSIALRPIYTLCRRWSARKILDMAGAKKALDLAKEAVVVRGPQWAAEMVGHMLALDPESEAAKAIKALALIERGDRQINATAPNSAQYLSKNDEY</sequence>
<dbReference type="GO" id="GO:0046983">
    <property type="term" value="F:protein dimerization activity"/>
    <property type="evidence" value="ECO:0007669"/>
    <property type="project" value="InterPro"/>
</dbReference>
<dbReference type="PATRIC" id="fig|1028801.3.peg.6204"/>
<dbReference type="EMBL" id="HG938357">
    <property type="protein sequence ID" value="CDN58406.1"/>
    <property type="molecule type" value="Genomic_DNA"/>
</dbReference>
<dbReference type="AlphaFoldDB" id="A0A068TK02"/>
<dbReference type="Proteomes" id="UP000028186">
    <property type="component" value="Plasmid pHAMBI1141b"/>
</dbReference>
<accession>A0A068TK02</accession>
<geneLocation type="plasmid" evidence="3">
    <name>III</name>
</geneLocation>
<evidence type="ECO:0000259" key="1">
    <source>
        <dbReference type="Pfam" id="PF14863"/>
    </source>
</evidence>
<dbReference type="Gene3D" id="1.25.40.880">
    <property type="entry name" value="Alkyl sulfatase, dimerisation domain"/>
    <property type="match status" value="1"/>
</dbReference>
<dbReference type="InterPro" id="IPR038536">
    <property type="entry name" value="Alkyl/aryl-sulf_dimr_sf"/>
</dbReference>
<reference evidence="3" key="1">
    <citation type="journal article" date="2014" name="BMC Genomics">
        <title>Genome sequencing of two Neorhizobium galegae strains reveals a noeT gene responsible for the unusual acetylation of the nodulation factors.</title>
        <authorList>
            <person name="Osterman J."/>
            <person name="Marsh J."/>
            <person name="Laine P.K."/>
            <person name="Zeng Z."/>
            <person name="Alatalo E."/>
            <person name="Sullivan J.T."/>
            <person name="Young J.P."/>
            <person name="Thomas-Oates J."/>
            <person name="Paulin L."/>
            <person name="Lindstrom K."/>
        </authorList>
    </citation>
    <scope>NUCLEOTIDE SEQUENCE [LARGE SCALE GENOMIC DNA]</scope>
    <source>
        <strain evidence="3">HAMBI 1141</strain>
        <plasmid evidence="3">III</plasmid>
    </source>
</reference>